<dbReference type="PANTHER" id="PTHR43464:SF19">
    <property type="entry name" value="UBIQUINONE BIOSYNTHESIS O-METHYLTRANSFERASE, MITOCHONDRIAL"/>
    <property type="match status" value="1"/>
</dbReference>
<dbReference type="Pfam" id="PF13649">
    <property type="entry name" value="Methyltransf_25"/>
    <property type="match status" value="1"/>
</dbReference>
<dbReference type="EMBL" id="PVMZ01000005">
    <property type="protein sequence ID" value="PRX22011.1"/>
    <property type="molecule type" value="Genomic_DNA"/>
</dbReference>
<dbReference type="PANTHER" id="PTHR43464">
    <property type="entry name" value="METHYLTRANSFERASE"/>
    <property type="match status" value="1"/>
</dbReference>
<accession>A0A2T0KF65</accession>
<organism evidence="5 6">
    <name type="scientific">Actinoplanes italicus</name>
    <dbReference type="NCBI Taxonomy" id="113567"/>
    <lineage>
        <taxon>Bacteria</taxon>
        <taxon>Bacillati</taxon>
        <taxon>Actinomycetota</taxon>
        <taxon>Actinomycetes</taxon>
        <taxon>Micromonosporales</taxon>
        <taxon>Micromonosporaceae</taxon>
        <taxon>Actinoplanes</taxon>
    </lineage>
</organism>
<evidence type="ECO:0000313" key="5">
    <source>
        <dbReference type="EMBL" id="PRX22011.1"/>
    </source>
</evidence>
<gene>
    <name evidence="5" type="ORF">CLV67_105188</name>
</gene>
<dbReference type="InterPro" id="IPR029063">
    <property type="entry name" value="SAM-dependent_MTases_sf"/>
</dbReference>
<sequence length="252" mass="26781">MPQLPAVAPALDRTAVDQWRRSWDGMMAGFLPGVASFEATLPVVAEALAGGEPRRVLDLGGGPGVFAERMAAHWPAADVGMMDLDPVLLALARAGAGGRVRVHSGDLESPWSGAVVADGPYDLVTIVMTMHYLAPERARAVYRAARSVLRPGGLLVVADLMPDSGLVAFADRLAAPGEASAGLAWIRWWEELRCQESLRPLLDERQAIFADRVPAEFAPPVPWHRAAARQAGFGRSGVVWRCGAHAALAAIA</sequence>
<dbReference type="AlphaFoldDB" id="A0A2T0KF65"/>
<comment type="caution">
    <text evidence="5">The sequence shown here is derived from an EMBL/GenBank/DDBJ whole genome shotgun (WGS) entry which is preliminary data.</text>
</comment>
<keyword evidence="1 5" id="KW-0489">Methyltransferase</keyword>
<feature type="domain" description="Methyltransferase" evidence="4">
    <location>
        <begin position="56"/>
        <end position="153"/>
    </location>
</feature>
<proteinExistence type="predicted"/>
<keyword evidence="6" id="KW-1185">Reference proteome</keyword>
<dbReference type="GO" id="GO:0032259">
    <property type="term" value="P:methylation"/>
    <property type="evidence" value="ECO:0007669"/>
    <property type="project" value="UniProtKB-KW"/>
</dbReference>
<dbReference type="Proteomes" id="UP000239415">
    <property type="component" value="Unassembled WGS sequence"/>
</dbReference>
<keyword evidence="2 5" id="KW-0808">Transferase</keyword>
<name>A0A2T0KF65_9ACTN</name>
<dbReference type="CDD" id="cd02440">
    <property type="entry name" value="AdoMet_MTases"/>
    <property type="match status" value="1"/>
</dbReference>
<dbReference type="Gene3D" id="3.40.50.150">
    <property type="entry name" value="Vaccinia Virus protein VP39"/>
    <property type="match status" value="1"/>
</dbReference>
<reference evidence="5 6" key="1">
    <citation type="submission" date="2018-03" db="EMBL/GenBank/DDBJ databases">
        <title>Genomic Encyclopedia of Archaeal and Bacterial Type Strains, Phase II (KMG-II): from individual species to whole genera.</title>
        <authorList>
            <person name="Goeker M."/>
        </authorList>
    </citation>
    <scope>NUCLEOTIDE SEQUENCE [LARGE SCALE GENOMIC DNA]</scope>
    <source>
        <strain evidence="5 6">DSM 43146</strain>
    </source>
</reference>
<evidence type="ECO:0000259" key="4">
    <source>
        <dbReference type="Pfam" id="PF13649"/>
    </source>
</evidence>
<evidence type="ECO:0000313" key="6">
    <source>
        <dbReference type="Proteomes" id="UP000239415"/>
    </source>
</evidence>
<keyword evidence="3" id="KW-0949">S-adenosyl-L-methionine</keyword>
<evidence type="ECO:0000256" key="3">
    <source>
        <dbReference type="ARBA" id="ARBA00022691"/>
    </source>
</evidence>
<dbReference type="OrthoDB" id="3290305at2"/>
<dbReference type="SUPFAM" id="SSF53335">
    <property type="entry name" value="S-adenosyl-L-methionine-dependent methyltransferases"/>
    <property type="match status" value="1"/>
</dbReference>
<evidence type="ECO:0000256" key="1">
    <source>
        <dbReference type="ARBA" id="ARBA00022603"/>
    </source>
</evidence>
<dbReference type="RefSeq" id="WP_106318577.1">
    <property type="nucleotide sequence ID" value="NZ_BOMO01000035.1"/>
</dbReference>
<protein>
    <submittedName>
        <fullName evidence="5">Methyltransferase family protein</fullName>
    </submittedName>
</protein>
<evidence type="ECO:0000256" key="2">
    <source>
        <dbReference type="ARBA" id="ARBA00022679"/>
    </source>
</evidence>
<dbReference type="InterPro" id="IPR041698">
    <property type="entry name" value="Methyltransf_25"/>
</dbReference>
<dbReference type="GO" id="GO:0008168">
    <property type="term" value="F:methyltransferase activity"/>
    <property type="evidence" value="ECO:0007669"/>
    <property type="project" value="UniProtKB-KW"/>
</dbReference>